<dbReference type="Proteomes" id="UP000019063">
    <property type="component" value="Unassembled WGS sequence"/>
</dbReference>
<keyword evidence="3" id="KW-1185">Reference proteome</keyword>
<comment type="caution">
    <text evidence="2">The sequence shown here is derived from an EMBL/GenBank/DDBJ whole genome shotgun (WGS) entry which is preliminary data.</text>
</comment>
<proteinExistence type="predicted"/>
<dbReference type="eggNOG" id="ENOG503370E">
    <property type="taxonomic scope" value="Bacteria"/>
</dbReference>
<dbReference type="EMBL" id="AQQW01000008">
    <property type="protein sequence ID" value="ETW12147.1"/>
    <property type="molecule type" value="Genomic_DNA"/>
</dbReference>
<evidence type="ECO:0000313" key="3">
    <source>
        <dbReference type="Proteomes" id="UP000019063"/>
    </source>
</evidence>
<gene>
    <name evidence="2" type="ORF">ATO8_13667</name>
</gene>
<organism evidence="2 3">
    <name type="scientific">Roseivivax marinus</name>
    <dbReference type="NCBI Taxonomy" id="1379903"/>
    <lineage>
        <taxon>Bacteria</taxon>
        <taxon>Pseudomonadati</taxon>
        <taxon>Pseudomonadota</taxon>
        <taxon>Alphaproteobacteria</taxon>
        <taxon>Rhodobacterales</taxon>
        <taxon>Roseobacteraceae</taxon>
        <taxon>Roseivivax</taxon>
    </lineage>
</organism>
<feature type="chain" id="PRO_5004843085" evidence="1">
    <location>
        <begin position="23"/>
        <end position="122"/>
    </location>
</feature>
<accession>W4HHB9</accession>
<protein>
    <submittedName>
        <fullName evidence="2">Uncharacterized protein</fullName>
    </submittedName>
</protein>
<name>W4HHB9_9RHOB</name>
<keyword evidence="1" id="KW-0732">Signal</keyword>
<dbReference type="RefSeq" id="WP_043845143.1">
    <property type="nucleotide sequence ID" value="NZ_AQQW01000008.1"/>
</dbReference>
<sequence length="122" mass="12386">MTTNLLRSAALTLAALAGTAAAAETVTLDRPLAGATVIENGVAISVYRAPSAEASEIVEVVATYAPLAAPERTGRVVMQMAEGDSASFGLPGLPGLKLDFTRDAETVSFGADTLPVVYAAGY</sequence>
<evidence type="ECO:0000313" key="2">
    <source>
        <dbReference type="EMBL" id="ETW12147.1"/>
    </source>
</evidence>
<evidence type="ECO:0000256" key="1">
    <source>
        <dbReference type="SAM" id="SignalP"/>
    </source>
</evidence>
<reference evidence="2 3" key="1">
    <citation type="journal article" date="2014" name="Antonie Van Leeuwenhoek">
        <title>Roseivivax atlanticus sp. nov., isolated from surface seawater of the Atlantic Ocean.</title>
        <authorList>
            <person name="Li G."/>
            <person name="Lai Q."/>
            <person name="Liu X."/>
            <person name="Sun F."/>
            <person name="Shao Z."/>
        </authorList>
    </citation>
    <scope>NUCLEOTIDE SEQUENCE [LARGE SCALE GENOMIC DNA]</scope>
    <source>
        <strain evidence="2 3">22II-s10s</strain>
    </source>
</reference>
<feature type="signal peptide" evidence="1">
    <location>
        <begin position="1"/>
        <end position="22"/>
    </location>
</feature>
<dbReference type="AlphaFoldDB" id="W4HHB9"/>